<feature type="domain" description="Gfo/Idh/MocA-like oxidoreductase N-terminal" evidence="1">
    <location>
        <begin position="5"/>
        <end position="122"/>
    </location>
</feature>
<gene>
    <name evidence="3" type="ordered locus">Calni_0718</name>
</gene>
<dbReference type="InterPro" id="IPR000683">
    <property type="entry name" value="Gfo/Idh/MocA-like_OxRdtase_N"/>
</dbReference>
<dbReference type="HOGENOM" id="CLU_023194_17_1_0"/>
<dbReference type="PANTHER" id="PTHR43708:SF3">
    <property type="entry name" value="OXIDOREDUCTASE"/>
    <property type="match status" value="1"/>
</dbReference>
<dbReference type="GO" id="GO:0000166">
    <property type="term" value="F:nucleotide binding"/>
    <property type="evidence" value="ECO:0007669"/>
    <property type="project" value="InterPro"/>
</dbReference>
<keyword evidence="4" id="KW-1185">Reference proteome</keyword>
<dbReference type="KEGG" id="cni:Calni_0718"/>
<dbReference type="Proteomes" id="UP000007039">
    <property type="component" value="Chromosome"/>
</dbReference>
<sequence length="357" mass="40954">MKKLKLAFIGGGINSIAGYPHFAATNLDGKFEILAGVFSRNKEINLKTAERYNVKYIFHDVDKLLDEMRDEVDIIVILTPTPFHYEHTVKAIKKGFAVFCEKPLFKTLKEIKNFEKEFINKSYFLAVSYNYIGYPLMIELRDLIQKGMLGDIVSINLEMPQESFLKPPKGIDYPSWWRKKDDEIPTIALDLASHLFSMSYFLTKENITEVISIKSKYSKFGVIDDIKASVKYENSTTGILWVSKVALGNRNGLKVSVYGTKGSAVFFQEEPEKIVFTDSNGIKTILDRASNLEISKNKLYNRMIPGHPSGYIEAFANIYSAIYDSYLYYIENGVMKEDPLIWTFDKEKLNFEFLSKL</sequence>
<dbReference type="InterPro" id="IPR055170">
    <property type="entry name" value="GFO_IDH_MocA-like_dom"/>
</dbReference>
<dbReference type="InterPro" id="IPR051317">
    <property type="entry name" value="Gfo/Idh/MocA_oxidoreduct"/>
</dbReference>
<organism evidence="3 4">
    <name type="scientific">Calditerrivibrio nitroreducens (strain DSM 19672 / NBRC 101217 / Yu37-1)</name>
    <dbReference type="NCBI Taxonomy" id="768670"/>
    <lineage>
        <taxon>Bacteria</taxon>
        <taxon>Pseudomonadati</taxon>
        <taxon>Deferribacterota</taxon>
        <taxon>Deferribacteres</taxon>
        <taxon>Deferribacterales</taxon>
        <taxon>Calditerrivibrionaceae</taxon>
    </lineage>
</organism>
<dbReference type="RefSeq" id="WP_013450842.1">
    <property type="nucleotide sequence ID" value="NC_014758.1"/>
</dbReference>
<reference evidence="3 4" key="2">
    <citation type="journal article" date="2011" name="Stand. Genomic Sci.">
        <title>Complete genome sequence of Calditerrivibrio nitroreducens type strain (Yu37-1).</title>
        <authorList>
            <person name="Pitluck S."/>
            <person name="Sikorski J."/>
            <person name="Zeytun A."/>
            <person name="Lapidus A."/>
            <person name="Nolan M."/>
            <person name="Lucas S."/>
            <person name="Hammon N."/>
            <person name="Deshpande S."/>
            <person name="Cheng J.F."/>
            <person name="Tapia R."/>
            <person name="Han C."/>
            <person name="Goodwin L."/>
            <person name="Liolios K."/>
            <person name="Pagani I."/>
            <person name="Ivanova N."/>
            <person name="Mavromatis K."/>
            <person name="Pati A."/>
            <person name="Chen A."/>
            <person name="Palaniappan K."/>
            <person name="Hauser L."/>
            <person name="Chang Y.J."/>
            <person name="Jeffries C.D."/>
            <person name="Detter J.C."/>
            <person name="Brambilla E."/>
            <person name="Djao O.D."/>
            <person name="Rohde M."/>
            <person name="Spring S."/>
            <person name="Goker M."/>
            <person name="Woyke T."/>
            <person name="Bristow J."/>
            <person name="Eisen J.A."/>
            <person name="Markowitz V."/>
            <person name="Hugenholtz P."/>
            <person name="Kyrpides N.C."/>
            <person name="Klenk H.P."/>
            <person name="Land M."/>
        </authorList>
    </citation>
    <scope>NUCLEOTIDE SEQUENCE [LARGE SCALE GENOMIC DNA]</scope>
    <source>
        <strain evidence="4">DSM 19672 / NBRC 101217 / Yu37-1</strain>
    </source>
</reference>
<dbReference type="Gene3D" id="3.40.50.720">
    <property type="entry name" value="NAD(P)-binding Rossmann-like Domain"/>
    <property type="match status" value="1"/>
</dbReference>
<reference key="1">
    <citation type="submission" date="2010-11" db="EMBL/GenBank/DDBJ databases">
        <title>The complete genome of chromosome of Calditerrivibrio nitroreducens DSM 19672.</title>
        <authorList>
            <consortium name="US DOE Joint Genome Institute (JGI-PGF)"/>
            <person name="Lucas S."/>
            <person name="Copeland A."/>
            <person name="Lapidus A."/>
            <person name="Bruce D."/>
            <person name="Goodwin L."/>
            <person name="Pitluck S."/>
            <person name="Kyrpides N."/>
            <person name="Mavromatis K."/>
            <person name="Ivanova N."/>
            <person name="Mikhailova N."/>
            <person name="Zeytun A."/>
            <person name="Brettin T."/>
            <person name="Detter J.C."/>
            <person name="Tapia R."/>
            <person name="Han C."/>
            <person name="Land M."/>
            <person name="Hauser L."/>
            <person name="Markowitz V."/>
            <person name="Cheng J.-F."/>
            <person name="Hugenholtz P."/>
            <person name="Woyke T."/>
            <person name="Wu D."/>
            <person name="Spring S."/>
            <person name="Schroeder M."/>
            <person name="Brambilla E."/>
            <person name="Klenk H.-P."/>
            <person name="Eisen J.A."/>
        </authorList>
    </citation>
    <scope>NUCLEOTIDE SEQUENCE [LARGE SCALE GENOMIC DNA]</scope>
    <source>
        <strain>DSM 19672</strain>
    </source>
</reference>
<feature type="domain" description="GFO/IDH/MocA-like oxidoreductase" evidence="2">
    <location>
        <begin position="139"/>
        <end position="264"/>
    </location>
</feature>
<dbReference type="InterPro" id="IPR036291">
    <property type="entry name" value="NAD(P)-bd_dom_sf"/>
</dbReference>
<accession>E4TGE8</accession>
<name>E4TGE8_CALNY</name>
<dbReference type="Pfam" id="PF01408">
    <property type="entry name" value="GFO_IDH_MocA"/>
    <property type="match status" value="1"/>
</dbReference>
<dbReference type="Pfam" id="PF22725">
    <property type="entry name" value="GFO_IDH_MocA_C3"/>
    <property type="match status" value="1"/>
</dbReference>
<dbReference type="SUPFAM" id="SSF51735">
    <property type="entry name" value="NAD(P)-binding Rossmann-fold domains"/>
    <property type="match status" value="1"/>
</dbReference>
<dbReference type="SUPFAM" id="SSF55347">
    <property type="entry name" value="Glyceraldehyde-3-phosphate dehydrogenase-like, C-terminal domain"/>
    <property type="match status" value="1"/>
</dbReference>
<dbReference type="eggNOG" id="COG0673">
    <property type="taxonomic scope" value="Bacteria"/>
</dbReference>
<proteinExistence type="predicted"/>
<dbReference type="PANTHER" id="PTHR43708">
    <property type="entry name" value="CONSERVED EXPRESSED OXIDOREDUCTASE (EUROFUNG)"/>
    <property type="match status" value="1"/>
</dbReference>
<dbReference type="OrthoDB" id="9801953at2"/>
<dbReference type="EMBL" id="CP002347">
    <property type="protein sequence ID" value="ADR18629.1"/>
    <property type="molecule type" value="Genomic_DNA"/>
</dbReference>
<evidence type="ECO:0000259" key="1">
    <source>
        <dbReference type="Pfam" id="PF01408"/>
    </source>
</evidence>
<evidence type="ECO:0000259" key="2">
    <source>
        <dbReference type="Pfam" id="PF22725"/>
    </source>
</evidence>
<dbReference type="Gene3D" id="3.30.360.10">
    <property type="entry name" value="Dihydrodipicolinate Reductase, domain 2"/>
    <property type="match status" value="1"/>
</dbReference>
<evidence type="ECO:0000313" key="4">
    <source>
        <dbReference type="Proteomes" id="UP000007039"/>
    </source>
</evidence>
<evidence type="ECO:0000313" key="3">
    <source>
        <dbReference type="EMBL" id="ADR18629.1"/>
    </source>
</evidence>
<dbReference type="STRING" id="768670.Calni_0718"/>
<dbReference type="AlphaFoldDB" id="E4TGE8"/>
<protein>
    <submittedName>
        <fullName evidence="3">Oxidoreductase domain protein</fullName>
    </submittedName>
</protein>